<dbReference type="Gene3D" id="3.40.50.2300">
    <property type="match status" value="1"/>
</dbReference>
<evidence type="ECO:0000313" key="5">
    <source>
        <dbReference type="Proteomes" id="UP001500279"/>
    </source>
</evidence>
<reference evidence="5" key="1">
    <citation type="journal article" date="2019" name="Int. J. Syst. Evol. Microbiol.">
        <title>The Global Catalogue of Microorganisms (GCM) 10K type strain sequencing project: providing services to taxonomists for standard genome sequencing and annotation.</title>
        <authorList>
            <consortium name="The Broad Institute Genomics Platform"/>
            <consortium name="The Broad Institute Genome Sequencing Center for Infectious Disease"/>
            <person name="Wu L."/>
            <person name="Ma J."/>
        </authorList>
    </citation>
    <scope>NUCLEOTIDE SEQUENCE [LARGE SCALE GENOMIC DNA]</scope>
    <source>
        <strain evidence="5">JCM 15503</strain>
    </source>
</reference>
<evidence type="ECO:0000259" key="3">
    <source>
        <dbReference type="PROSITE" id="PS50110"/>
    </source>
</evidence>
<name>A0ABP3VIZ2_9BURK</name>
<dbReference type="Proteomes" id="UP001500279">
    <property type="component" value="Unassembled WGS sequence"/>
</dbReference>
<proteinExistence type="predicted"/>
<evidence type="ECO:0000313" key="4">
    <source>
        <dbReference type="EMBL" id="GAA0756648.1"/>
    </source>
</evidence>
<sequence>MPATLLVIEDNPANMELVRYLLTHRGHTVLMAVNGQEGLAVARSTLPALIVCDLQMPVLDGYQTLAALRADPHTAAIPVVAVTAFSMPNDRERVLTAGFDGYLSKPIEPELFVGQIEAYLPAALRGPAAG</sequence>
<accession>A0ABP3VIZ2</accession>
<dbReference type="SMART" id="SM00448">
    <property type="entry name" value="REC"/>
    <property type="match status" value="1"/>
</dbReference>
<dbReference type="InterPro" id="IPR050595">
    <property type="entry name" value="Bact_response_regulator"/>
</dbReference>
<dbReference type="InterPro" id="IPR011006">
    <property type="entry name" value="CheY-like_superfamily"/>
</dbReference>
<protein>
    <recommendedName>
        <fullName evidence="3">Response regulatory domain-containing protein</fullName>
    </recommendedName>
</protein>
<dbReference type="EMBL" id="BAAAEW010000023">
    <property type="protein sequence ID" value="GAA0756648.1"/>
    <property type="molecule type" value="Genomic_DNA"/>
</dbReference>
<comment type="caution">
    <text evidence="4">The sequence shown here is derived from an EMBL/GenBank/DDBJ whole genome shotgun (WGS) entry which is preliminary data.</text>
</comment>
<keyword evidence="5" id="KW-1185">Reference proteome</keyword>
<dbReference type="Pfam" id="PF00072">
    <property type="entry name" value="Response_reg"/>
    <property type="match status" value="1"/>
</dbReference>
<dbReference type="RefSeq" id="WP_141286400.1">
    <property type="nucleotide sequence ID" value="NZ_BAAAEW010000023.1"/>
</dbReference>
<gene>
    <name evidence="4" type="ORF">GCM10009107_35390</name>
</gene>
<dbReference type="InterPro" id="IPR001789">
    <property type="entry name" value="Sig_transdc_resp-reg_receiver"/>
</dbReference>
<dbReference type="PROSITE" id="PS50110">
    <property type="entry name" value="RESPONSE_REGULATORY"/>
    <property type="match status" value="1"/>
</dbReference>
<dbReference type="PANTHER" id="PTHR44591">
    <property type="entry name" value="STRESS RESPONSE REGULATOR PROTEIN 1"/>
    <property type="match status" value="1"/>
</dbReference>
<dbReference type="SUPFAM" id="SSF52172">
    <property type="entry name" value="CheY-like"/>
    <property type="match status" value="1"/>
</dbReference>
<feature type="modified residue" description="4-aspartylphosphate" evidence="2">
    <location>
        <position position="53"/>
    </location>
</feature>
<feature type="domain" description="Response regulatory" evidence="3">
    <location>
        <begin position="4"/>
        <end position="120"/>
    </location>
</feature>
<keyword evidence="1 2" id="KW-0597">Phosphoprotein</keyword>
<evidence type="ECO:0000256" key="2">
    <source>
        <dbReference type="PROSITE-ProRule" id="PRU00169"/>
    </source>
</evidence>
<evidence type="ECO:0000256" key="1">
    <source>
        <dbReference type="ARBA" id="ARBA00022553"/>
    </source>
</evidence>
<dbReference type="PANTHER" id="PTHR44591:SF3">
    <property type="entry name" value="RESPONSE REGULATORY DOMAIN-CONTAINING PROTEIN"/>
    <property type="match status" value="1"/>
</dbReference>
<organism evidence="4 5">
    <name type="scientific">Ideonella azotifigens</name>
    <dbReference type="NCBI Taxonomy" id="513160"/>
    <lineage>
        <taxon>Bacteria</taxon>
        <taxon>Pseudomonadati</taxon>
        <taxon>Pseudomonadota</taxon>
        <taxon>Betaproteobacteria</taxon>
        <taxon>Burkholderiales</taxon>
        <taxon>Sphaerotilaceae</taxon>
        <taxon>Ideonella</taxon>
    </lineage>
</organism>